<dbReference type="Pfam" id="PF25137">
    <property type="entry name" value="ADH_Fe_C"/>
    <property type="match status" value="1"/>
</dbReference>
<dbReference type="Gene3D" id="1.20.1090.10">
    <property type="entry name" value="Dehydroquinate synthase-like - alpha domain"/>
    <property type="match status" value="1"/>
</dbReference>
<dbReference type="PATRIC" id="fig|1232189.3.peg.3214"/>
<reference evidence="2 3" key="1">
    <citation type="submission" date="2012-10" db="EMBL/GenBank/DDBJ databases">
        <authorList>
            <person name="Strain E.A."/>
            <person name="Brown E."/>
            <person name="Allard M.W."/>
            <person name="Gonzalez-Escalona N."/>
            <person name="Timme R."/>
        </authorList>
    </citation>
    <scope>NUCLEOTIDE SEQUENCE [LARGE SCALE GENOMIC DNA]</scope>
    <source>
        <strain evidence="2 3">CFSAN001627</strain>
    </source>
</reference>
<protein>
    <submittedName>
        <fullName evidence="2">IroN-containing alcohol dehydrogenase</fullName>
    </submittedName>
</protein>
<dbReference type="Proteomes" id="UP000011944">
    <property type="component" value="Unassembled WGS sequence"/>
</dbReference>
<dbReference type="AlphaFoldDB" id="M1ZTQ2"/>
<reference evidence="2 3" key="2">
    <citation type="submission" date="2013-03" db="EMBL/GenBank/DDBJ databases">
        <title>Diversity in Clostridium botulinum.</title>
        <authorList>
            <person name="Timme R.E."/>
            <person name="Allard M."/>
            <person name="Luo Y."/>
            <person name="Strain E."/>
            <person name="Gonzalez-Escalona N."/>
            <person name="Brown E."/>
        </authorList>
    </citation>
    <scope>NUCLEOTIDE SEQUENCE [LARGE SCALE GENOMIC DNA]</scope>
    <source>
        <strain evidence="2 3">CFSAN001627</strain>
    </source>
</reference>
<dbReference type="InterPro" id="IPR056798">
    <property type="entry name" value="ADH_Fe_C"/>
</dbReference>
<sequence length="53" mass="6018">MSALYDVAHGAGLAVIFPAWMKHVMKNPVDKFAQMAVRVWGCEMDFENPEKLH</sequence>
<proteinExistence type="predicted"/>
<feature type="domain" description="Fe-containing alcohol dehydrogenase-like C-terminal" evidence="1">
    <location>
        <begin position="2"/>
        <end position="46"/>
    </location>
</feature>
<name>M1ZTQ2_CLOBO</name>
<dbReference type="SUPFAM" id="SSF56796">
    <property type="entry name" value="Dehydroquinate synthase-like"/>
    <property type="match status" value="1"/>
</dbReference>
<evidence type="ECO:0000259" key="1">
    <source>
        <dbReference type="Pfam" id="PF25137"/>
    </source>
</evidence>
<gene>
    <name evidence="2" type="ORF">CFSAN001627_20540</name>
</gene>
<comment type="caution">
    <text evidence="2">The sequence shown here is derived from an EMBL/GenBank/DDBJ whole genome shotgun (WGS) entry which is preliminary data.</text>
</comment>
<organism evidence="2 3">
    <name type="scientific">Clostridium botulinum CFSAN001627</name>
    <dbReference type="NCBI Taxonomy" id="1232189"/>
    <lineage>
        <taxon>Bacteria</taxon>
        <taxon>Bacillati</taxon>
        <taxon>Bacillota</taxon>
        <taxon>Clostridia</taxon>
        <taxon>Eubacteriales</taxon>
        <taxon>Clostridiaceae</taxon>
        <taxon>Clostridium</taxon>
    </lineage>
</organism>
<evidence type="ECO:0000313" key="3">
    <source>
        <dbReference type="Proteomes" id="UP000011944"/>
    </source>
</evidence>
<dbReference type="EMBL" id="AMXI01001265">
    <property type="protein sequence ID" value="EKN40294.1"/>
    <property type="molecule type" value="Genomic_DNA"/>
</dbReference>
<evidence type="ECO:0000313" key="2">
    <source>
        <dbReference type="EMBL" id="EKN40294.1"/>
    </source>
</evidence>
<accession>M1ZTQ2</accession>